<protein>
    <submittedName>
        <fullName evidence="2">Molybdopterin-guanine dinucleotide biosynthesis protein MobB</fullName>
    </submittedName>
</protein>
<dbReference type="CDD" id="cd03116">
    <property type="entry name" value="MobB"/>
    <property type="match status" value="1"/>
</dbReference>
<dbReference type="NCBIfam" id="TIGR00176">
    <property type="entry name" value="mobB"/>
    <property type="match status" value="1"/>
</dbReference>
<dbReference type="Pfam" id="PF03205">
    <property type="entry name" value="MobB"/>
    <property type="match status" value="1"/>
</dbReference>
<sequence length="163" mass="18457">MQKRYAVAFTGPSGSGKTTLIEKVAKELLLNYKVAIIKHDPKDKAIFDVEGKDSYKFSQTGAEVIVASSTRTTYLSQREKSLDEIVNMLEEFDYLLVEGLKTLPLPRIVIFRNSVEESYFEYSEAMATDNSIKNLNIPNSIDILDLNNTQDIISWIKINAKEI</sequence>
<dbReference type="Gene3D" id="3.40.50.300">
    <property type="entry name" value="P-loop containing nucleotide triphosphate hydrolases"/>
    <property type="match status" value="1"/>
</dbReference>
<dbReference type="EMBL" id="FPHG01000062">
    <property type="protein sequence ID" value="SFV63629.1"/>
    <property type="molecule type" value="Genomic_DNA"/>
</dbReference>
<dbReference type="SUPFAM" id="SSF52540">
    <property type="entry name" value="P-loop containing nucleoside triphosphate hydrolases"/>
    <property type="match status" value="1"/>
</dbReference>
<gene>
    <name evidence="2" type="ORF">MNB_SV-9-1326</name>
</gene>
<feature type="domain" description="Molybdopterin-guanine dinucleotide biosynthesis protein B (MobB)" evidence="1">
    <location>
        <begin position="7"/>
        <end position="120"/>
    </location>
</feature>
<dbReference type="InterPro" id="IPR004435">
    <property type="entry name" value="MobB_dom"/>
</dbReference>
<dbReference type="PANTHER" id="PTHR40072:SF1">
    <property type="entry name" value="MOLYBDOPTERIN-GUANINE DINUCLEOTIDE BIOSYNTHESIS ADAPTER PROTEIN"/>
    <property type="match status" value="1"/>
</dbReference>
<dbReference type="InterPro" id="IPR027417">
    <property type="entry name" value="P-loop_NTPase"/>
</dbReference>
<reference evidence="2" key="1">
    <citation type="submission" date="2016-10" db="EMBL/GenBank/DDBJ databases">
        <authorList>
            <person name="de Groot N.N."/>
        </authorList>
    </citation>
    <scope>NUCLEOTIDE SEQUENCE</scope>
</reference>
<proteinExistence type="predicted"/>
<dbReference type="InterPro" id="IPR052539">
    <property type="entry name" value="MGD_biosynthesis_adapter"/>
</dbReference>
<accession>A0A1W1CCW1</accession>
<dbReference type="PANTHER" id="PTHR40072">
    <property type="entry name" value="MOLYBDOPTERIN-GUANINE DINUCLEOTIDE BIOSYNTHESIS ADAPTER PROTEIN-RELATED"/>
    <property type="match status" value="1"/>
</dbReference>
<dbReference type="GO" id="GO:0005525">
    <property type="term" value="F:GTP binding"/>
    <property type="evidence" value="ECO:0007669"/>
    <property type="project" value="InterPro"/>
</dbReference>
<dbReference type="GO" id="GO:0006777">
    <property type="term" value="P:Mo-molybdopterin cofactor biosynthetic process"/>
    <property type="evidence" value="ECO:0007669"/>
    <property type="project" value="InterPro"/>
</dbReference>
<evidence type="ECO:0000259" key="1">
    <source>
        <dbReference type="Pfam" id="PF03205"/>
    </source>
</evidence>
<evidence type="ECO:0000313" key="2">
    <source>
        <dbReference type="EMBL" id="SFV63629.1"/>
    </source>
</evidence>
<name>A0A1W1CCW1_9ZZZZ</name>
<organism evidence="2">
    <name type="scientific">hydrothermal vent metagenome</name>
    <dbReference type="NCBI Taxonomy" id="652676"/>
    <lineage>
        <taxon>unclassified sequences</taxon>
        <taxon>metagenomes</taxon>
        <taxon>ecological metagenomes</taxon>
    </lineage>
</organism>
<dbReference type="AlphaFoldDB" id="A0A1W1CCW1"/>